<feature type="compositionally biased region" description="Polar residues" evidence="9">
    <location>
        <begin position="336"/>
        <end position="367"/>
    </location>
</feature>
<dbReference type="InterPro" id="IPR043451">
    <property type="entry name" value="Myocardin-like"/>
</dbReference>
<feature type="region of interest" description="Disordered" evidence="9">
    <location>
        <begin position="248"/>
        <end position="295"/>
    </location>
</feature>
<keyword evidence="3" id="KW-0805">Transcription regulation</keyword>
<dbReference type="Gene3D" id="6.10.150.10">
    <property type="match status" value="1"/>
</dbReference>
<evidence type="ECO:0000313" key="11">
    <source>
        <dbReference type="EMBL" id="KAJ8363266.1"/>
    </source>
</evidence>
<proteinExistence type="predicted"/>
<evidence type="ECO:0000256" key="1">
    <source>
        <dbReference type="ARBA" id="ARBA00004123"/>
    </source>
</evidence>
<feature type="region of interest" description="Disordered" evidence="9">
    <location>
        <begin position="416"/>
        <end position="463"/>
    </location>
</feature>
<dbReference type="SMART" id="SM00707">
    <property type="entry name" value="RPEL"/>
    <property type="match status" value="3"/>
</dbReference>
<evidence type="ECO:0000259" key="10">
    <source>
        <dbReference type="PROSITE" id="PS50800"/>
    </source>
</evidence>
<dbReference type="GO" id="GO:0005634">
    <property type="term" value="C:nucleus"/>
    <property type="evidence" value="ECO:0007669"/>
    <property type="project" value="UniProtKB-SubCell"/>
</dbReference>
<feature type="region of interest" description="Disordered" evidence="9">
    <location>
        <begin position="844"/>
        <end position="901"/>
    </location>
</feature>
<gene>
    <name evidence="11" type="ORF">SKAU_G00120970</name>
</gene>
<name>A0A9Q1FNI3_SYNKA</name>
<feature type="compositionally biased region" description="Polar residues" evidence="9">
    <location>
        <begin position="204"/>
        <end position="214"/>
    </location>
</feature>
<keyword evidence="2" id="KW-0677">Repeat</keyword>
<dbReference type="OrthoDB" id="197676at2759"/>
<dbReference type="PROSITE" id="PS50800">
    <property type="entry name" value="SAP"/>
    <property type="match status" value="1"/>
</dbReference>
<evidence type="ECO:0000256" key="8">
    <source>
        <dbReference type="SAM" id="Coils"/>
    </source>
</evidence>
<feature type="region of interest" description="Disordered" evidence="9">
    <location>
        <begin position="919"/>
        <end position="977"/>
    </location>
</feature>
<dbReference type="SMART" id="SM00513">
    <property type="entry name" value="SAP"/>
    <property type="match status" value="1"/>
</dbReference>
<evidence type="ECO:0000256" key="4">
    <source>
        <dbReference type="ARBA" id="ARBA00023054"/>
    </source>
</evidence>
<feature type="compositionally biased region" description="Low complexity" evidence="9">
    <location>
        <begin position="640"/>
        <end position="691"/>
    </location>
</feature>
<feature type="region of interest" description="Disordered" evidence="9">
    <location>
        <begin position="780"/>
        <end position="804"/>
    </location>
</feature>
<evidence type="ECO:0000256" key="5">
    <source>
        <dbReference type="ARBA" id="ARBA00023163"/>
    </source>
</evidence>
<keyword evidence="12" id="KW-1185">Reference proteome</keyword>
<dbReference type="AlphaFoldDB" id="A0A9Q1FNI3"/>
<keyword evidence="6" id="KW-0539">Nucleus</keyword>
<dbReference type="Pfam" id="PF02755">
    <property type="entry name" value="RPEL"/>
    <property type="match status" value="3"/>
</dbReference>
<dbReference type="InterPro" id="IPR004018">
    <property type="entry name" value="RPEL_repeat"/>
</dbReference>
<feature type="region of interest" description="Disordered" evidence="9">
    <location>
        <begin position="160"/>
        <end position="214"/>
    </location>
</feature>
<evidence type="ECO:0000256" key="7">
    <source>
        <dbReference type="PROSITE-ProRule" id="PRU00401"/>
    </source>
</evidence>
<organism evidence="11 12">
    <name type="scientific">Synaphobranchus kaupii</name>
    <name type="common">Kaup's arrowtooth eel</name>
    <dbReference type="NCBI Taxonomy" id="118154"/>
    <lineage>
        <taxon>Eukaryota</taxon>
        <taxon>Metazoa</taxon>
        <taxon>Chordata</taxon>
        <taxon>Craniata</taxon>
        <taxon>Vertebrata</taxon>
        <taxon>Euteleostomi</taxon>
        <taxon>Actinopterygii</taxon>
        <taxon>Neopterygii</taxon>
        <taxon>Teleostei</taxon>
        <taxon>Anguilliformes</taxon>
        <taxon>Synaphobranchidae</taxon>
        <taxon>Synaphobranchus</taxon>
    </lineage>
</organism>
<comment type="caution">
    <text evidence="11">The sequence shown here is derived from an EMBL/GenBank/DDBJ whole genome shotgun (WGS) entry which is preliminary data.</text>
</comment>
<dbReference type="PROSITE" id="PS51073">
    <property type="entry name" value="RPEL"/>
    <property type="match status" value="3"/>
</dbReference>
<evidence type="ECO:0000313" key="12">
    <source>
        <dbReference type="Proteomes" id="UP001152622"/>
    </source>
</evidence>
<feature type="compositionally biased region" description="Polar residues" evidence="9">
    <location>
        <begin position="428"/>
        <end position="440"/>
    </location>
</feature>
<dbReference type="Gene3D" id="6.10.140.2040">
    <property type="match status" value="1"/>
</dbReference>
<protein>
    <recommendedName>
        <fullName evidence="10">SAP domain-containing protein</fullName>
    </recommendedName>
</protein>
<sequence>MVTASVPSSAPSPQSEAVTNELQELTIQSGPCPLPLQERKNVLQLKLQQRRTREELVSQGIMPPLKSPAAFHEQRRSLERARTEDYLKRKIKSRPERSELVRMHILEETSAEPSLQAKQLKLKRARLADNLNDKISHRPGPMELIQKNILPVLHCSPKHNVAEGAGESSSLDEDSSDAFSPDQPANHSSPLGHASLPSPPDTLAHTSNPSPTQFLTQVPVLSSFEPSLPHKLTNGTPALTGSRLYAGVTKSSGRSDRPQRSKKPKDSKPKVKKLKYHQYIPPDQKAEREPPPQMDDSYAKILHQQQLFLQLQIINQQQQHYNYHTILPAPPKPPGDQQSSSNTGPSPSRNMPTSSNQSCLSRQSQSPVGGAKPGSLPPNLDEFKVAELKQELKLRSLHVSGTKNDLIERLKNYQEQNGGIPAAGGTSGSSAPKNSPPQQQHHYRHAQPAGSSPSHGDTPVFHQSGERGLMLANLPMMATAGTPNPIMHFGSTSSSPPLSPTYSDRSYAGTSLDETSCNGDVFGETQVSSPLTQLSLHPSPRKESASPTSAAACLVSQHASLSLYKDQMLQEKDKQIEELTRMLLQKQRLVETLRSQLEQGKRGVAHASVKDEPPGTPGDPASPSGPAVKEEADQAMEEAQPPQTLLQPQPRPGNQSQRQLQQQQGPGNQSQRQLQPQQGPGNQSQRQLQQQKRQKQLQKEVNEPQSEVPPVFLSSQSATPDPAPSFSLDLFKTHPAPTLLTDSNGNHYLIAVTNHGAEGQCSGSTQGKATGRITLQRLHSSPSKIPVQSATQPASPDSQSKQPLQSGLLTQPIRKGQKAALHVVTSSSQEAGLSLSAPANPQAFFLSDKSAPSGGRTPSSPTHKLIGEESSSLNQHTLFKPPSPVPKHTSRSTQRKENGSCSQHMDDLFDILIQSGELSSGLKSAPDPPLSRLHPTPSALRPSPPTPPESVTSLGPVDKPAALHAPGDGGRTCAGSGRLEDFLESTTGTPLIGAEPDGPLTLIDDLHNQMLSTSSILDHPPSPMDTCELNFTPQPPGLDFSDAPLDSMDWLDISMGGAGGVGLAPLSSHMPPSVFSVDFLDSPDLQLHWESCL</sequence>
<dbReference type="InterPro" id="IPR003034">
    <property type="entry name" value="SAP_dom"/>
</dbReference>
<evidence type="ECO:0000256" key="3">
    <source>
        <dbReference type="ARBA" id="ARBA00023015"/>
    </source>
</evidence>
<dbReference type="GO" id="GO:0045944">
    <property type="term" value="P:positive regulation of transcription by RNA polymerase II"/>
    <property type="evidence" value="ECO:0007669"/>
    <property type="project" value="TreeGrafter"/>
</dbReference>
<feature type="region of interest" description="Disordered" evidence="9">
    <location>
        <begin position="325"/>
        <end position="380"/>
    </location>
</feature>
<dbReference type="PANTHER" id="PTHR22793:SF6">
    <property type="entry name" value="MYOCARDIN-RELATED TRANSCRIPTION FACTOR A"/>
    <property type="match status" value="1"/>
</dbReference>
<keyword evidence="4 8" id="KW-0175">Coiled coil</keyword>
<keyword evidence="5" id="KW-0804">Transcription</keyword>
<feature type="domain" description="SAP" evidence="10">
    <location>
        <begin position="380"/>
        <end position="414"/>
    </location>
</feature>
<reference evidence="11" key="1">
    <citation type="journal article" date="2023" name="Science">
        <title>Genome structures resolve the early diversification of teleost fishes.</title>
        <authorList>
            <person name="Parey E."/>
            <person name="Louis A."/>
            <person name="Montfort J."/>
            <person name="Bouchez O."/>
            <person name="Roques C."/>
            <person name="Iampietro C."/>
            <person name="Lluch J."/>
            <person name="Castinel A."/>
            <person name="Donnadieu C."/>
            <person name="Desvignes T."/>
            <person name="Floi Bucao C."/>
            <person name="Jouanno E."/>
            <person name="Wen M."/>
            <person name="Mejri S."/>
            <person name="Dirks R."/>
            <person name="Jansen H."/>
            <person name="Henkel C."/>
            <person name="Chen W.J."/>
            <person name="Zahm M."/>
            <person name="Cabau C."/>
            <person name="Klopp C."/>
            <person name="Thompson A.W."/>
            <person name="Robinson-Rechavi M."/>
            <person name="Braasch I."/>
            <person name="Lecointre G."/>
            <person name="Bobe J."/>
            <person name="Postlethwait J.H."/>
            <person name="Berthelot C."/>
            <person name="Roest Crollius H."/>
            <person name="Guiguen Y."/>
        </authorList>
    </citation>
    <scope>NUCLEOTIDE SEQUENCE</scope>
    <source>
        <strain evidence="11">WJC10195</strain>
    </source>
</reference>
<feature type="compositionally biased region" description="Basic and acidic residues" evidence="9">
    <location>
        <begin position="253"/>
        <end position="269"/>
    </location>
</feature>
<evidence type="ECO:0000256" key="9">
    <source>
        <dbReference type="SAM" id="MobiDB-lite"/>
    </source>
</evidence>
<feature type="repeat" description="RPEL" evidence="7">
    <location>
        <begin position="129"/>
        <end position="154"/>
    </location>
</feature>
<dbReference type="GO" id="GO:0051145">
    <property type="term" value="P:smooth muscle cell differentiation"/>
    <property type="evidence" value="ECO:0007669"/>
    <property type="project" value="TreeGrafter"/>
</dbReference>
<dbReference type="PANTHER" id="PTHR22793">
    <property type="entry name" value="MYOCARDIN-RELATED TRANSCRIPTION FACTOR-RELATED"/>
    <property type="match status" value="1"/>
</dbReference>
<evidence type="ECO:0000256" key="6">
    <source>
        <dbReference type="ARBA" id="ARBA00023242"/>
    </source>
</evidence>
<dbReference type="SUPFAM" id="SSF68906">
    <property type="entry name" value="SAP domain"/>
    <property type="match status" value="1"/>
</dbReference>
<feature type="repeat" description="RPEL" evidence="7">
    <location>
        <begin position="85"/>
        <end position="110"/>
    </location>
</feature>
<dbReference type="FunFam" id="1.10.720.30:FF:000002">
    <property type="entry name" value="Myocardin related transcription factor A"/>
    <property type="match status" value="1"/>
</dbReference>
<comment type="subcellular location">
    <subcellularLocation>
        <location evidence="1">Nucleus</location>
    </subcellularLocation>
</comment>
<dbReference type="GO" id="GO:0003713">
    <property type="term" value="F:transcription coactivator activity"/>
    <property type="evidence" value="ECO:0007669"/>
    <property type="project" value="TreeGrafter"/>
</dbReference>
<feature type="region of interest" description="Disordered" evidence="9">
    <location>
        <begin position="597"/>
        <end position="729"/>
    </location>
</feature>
<dbReference type="InterPro" id="IPR036361">
    <property type="entry name" value="SAP_dom_sf"/>
</dbReference>
<accession>A0A9Q1FNI3</accession>
<feature type="repeat" description="RPEL" evidence="7">
    <location>
        <begin position="41"/>
        <end position="66"/>
    </location>
</feature>
<dbReference type="Pfam" id="PF02037">
    <property type="entry name" value="SAP"/>
    <property type="match status" value="1"/>
</dbReference>
<evidence type="ECO:0000256" key="2">
    <source>
        <dbReference type="ARBA" id="ARBA00022737"/>
    </source>
</evidence>
<dbReference type="Proteomes" id="UP001152622">
    <property type="component" value="Chromosome 4"/>
</dbReference>
<dbReference type="EMBL" id="JAINUF010000004">
    <property type="protein sequence ID" value="KAJ8363266.1"/>
    <property type="molecule type" value="Genomic_DNA"/>
</dbReference>
<feature type="coiled-coil region" evidence="8">
    <location>
        <begin position="569"/>
        <end position="596"/>
    </location>
</feature>
<dbReference type="Gene3D" id="1.10.720.30">
    <property type="entry name" value="SAP domain"/>
    <property type="match status" value="1"/>
</dbReference>